<dbReference type="AlphaFoldDB" id="A0A941IBI3"/>
<feature type="transmembrane region" description="Helical" evidence="1">
    <location>
        <begin position="132"/>
        <end position="153"/>
    </location>
</feature>
<protein>
    <submittedName>
        <fullName evidence="2">Uncharacterized protein</fullName>
    </submittedName>
</protein>
<accession>A0A941IBI3</accession>
<dbReference type="Pfam" id="PF11085">
    <property type="entry name" value="YqhR"/>
    <property type="match status" value="1"/>
</dbReference>
<dbReference type="Proteomes" id="UP000675284">
    <property type="component" value="Unassembled WGS sequence"/>
</dbReference>
<feature type="transmembrane region" description="Helical" evidence="1">
    <location>
        <begin position="20"/>
        <end position="44"/>
    </location>
</feature>
<evidence type="ECO:0000313" key="3">
    <source>
        <dbReference type="Proteomes" id="UP000675284"/>
    </source>
</evidence>
<keyword evidence="3" id="KW-1185">Reference proteome</keyword>
<gene>
    <name evidence="2" type="ORF">KCX74_17240</name>
</gene>
<sequence>MSEQNQQLEQNKQETPMTILSRSLLTGFIGGLLWSTFGTVLYYFNFSEVAPKSFVLSSWFHAEWIDTWLGNVVTIFLIGLLSLLTALIYFGLFKKINSIWVGVAYGFLLWVLIYYIMNPIFSTVPKVADLNMNTIVTTICVFILYGTFIGYSISYDYHDFHRADDNKNS</sequence>
<keyword evidence="1" id="KW-1133">Transmembrane helix</keyword>
<evidence type="ECO:0000313" key="2">
    <source>
        <dbReference type="EMBL" id="MBR7797778.1"/>
    </source>
</evidence>
<feature type="transmembrane region" description="Helical" evidence="1">
    <location>
        <begin position="99"/>
        <end position="117"/>
    </location>
</feature>
<name>A0A941IBI3_9BACI</name>
<proteinExistence type="predicted"/>
<organism evidence="2 3">
    <name type="scientific">Virgibacillus salarius</name>
    <dbReference type="NCBI Taxonomy" id="447199"/>
    <lineage>
        <taxon>Bacteria</taxon>
        <taxon>Bacillati</taxon>
        <taxon>Bacillota</taxon>
        <taxon>Bacilli</taxon>
        <taxon>Bacillales</taxon>
        <taxon>Bacillaceae</taxon>
        <taxon>Virgibacillus</taxon>
    </lineage>
</organism>
<dbReference type="InterPro" id="IPR024563">
    <property type="entry name" value="YqhR"/>
</dbReference>
<reference evidence="2" key="1">
    <citation type="submission" date="2021-04" db="EMBL/GenBank/DDBJ databases">
        <title>Isolation and polyphasic classification of algal microorganism.</title>
        <authorList>
            <person name="Wang S."/>
        </authorList>
    </citation>
    <scope>NUCLEOTIDE SEQUENCE</scope>
    <source>
        <strain evidence="2">720a</strain>
    </source>
</reference>
<feature type="transmembrane region" description="Helical" evidence="1">
    <location>
        <begin position="68"/>
        <end position="92"/>
    </location>
</feature>
<dbReference type="RefSeq" id="WP_026681126.1">
    <property type="nucleotide sequence ID" value="NZ_BAAACY010000103.1"/>
</dbReference>
<dbReference type="EMBL" id="JAGSOT010000070">
    <property type="protein sequence ID" value="MBR7797778.1"/>
    <property type="molecule type" value="Genomic_DNA"/>
</dbReference>
<evidence type="ECO:0000256" key="1">
    <source>
        <dbReference type="SAM" id="Phobius"/>
    </source>
</evidence>
<keyword evidence="1" id="KW-0472">Membrane</keyword>
<keyword evidence="1" id="KW-0812">Transmembrane</keyword>
<comment type="caution">
    <text evidence="2">The sequence shown here is derived from an EMBL/GenBank/DDBJ whole genome shotgun (WGS) entry which is preliminary data.</text>
</comment>